<gene>
    <name evidence="2" type="ORF">ACFOW1_05940</name>
</gene>
<evidence type="ECO:0000259" key="1">
    <source>
        <dbReference type="Pfam" id="PF00144"/>
    </source>
</evidence>
<dbReference type="EMBL" id="JBHSDC010000005">
    <property type="protein sequence ID" value="MFC4231420.1"/>
    <property type="molecule type" value="Genomic_DNA"/>
</dbReference>
<comment type="caution">
    <text evidence="2">The sequence shown here is derived from an EMBL/GenBank/DDBJ whole genome shotgun (WGS) entry which is preliminary data.</text>
</comment>
<dbReference type="PANTHER" id="PTHR43283">
    <property type="entry name" value="BETA-LACTAMASE-RELATED"/>
    <property type="match status" value="1"/>
</dbReference>
<dbReference type="RefSeq" id="WP_379012879.1">
    <property type="nucleotide sequence ID" value="NZ_JBHSDC010000005.1"/>
</dbReference>
<dbReference type="PANTHER" id="PTHR43283:SF3">
    <property type="entry name" value="BETA-LACTAMASE FAMILY PROTEIN (AFU_ORTHOLOGUE AFUA_5G07500)"/>
    <property type="match status" value="1"/>
</dbReference>
<dbReference type="EC" id="3.-.-.-" evidence="2"/>
<dbReference type="Gene3D" id="3.40.710.10">
    <property type="entry name" value="DD-peptidase/beta-lactamase superfamily"/>
    <property type="match status" value="1"/>
</dbReference>
<dbReference type="GO" id="GO:0016787">
    <property type="term" value="F:hydrolase activity"/>
    <property type="evidence" value="ECO:0007669"/>
    <property type="project" value="UniProtKB-KW"/>
</dbReference>
<organism evidence="2 3">
    <name type="scientific">Parasediminibacterium paludis</name>
    <dbReference type="NCBI Taxonomy" id="908966"/>
    <lineage>
        <taxon>Bacteria</taxon>
        <taxon>Pseudomonadati</taxon>
        <taxon>Bacteroidota</taxon>
        <taxon>Chitinophagia</taxon>
        <taxon>Chitinophagales</taxon>
        <taxon>Chitinophagaceae</taxon>
        <taxon>Parasediminibacterium</taxon>
    </lineage>
</organism>
<protein>
    <submittedName>
        <fullName evidence="2">Serine hydrolase domain-containing protein</fullName>
        <ecNumber evidence="2">3.-.-.-</ecNumber>
    </submittedName>
</protein>
<dbReference type="InterPro" id="IPR050789">
    <property type="entry name" value="Diverse_Enzym_Activities"/>
</dbReference>
<dbReference type="SUPFAM" id="SSF56601">
    <property type="entry name" value="beta-lactamase/transpeptidase-like"/>
    <property type="match status" value="1"/>
</dbReference>
<name>A0ABV8PVZ9_9BACT</name>
<dbReference type="InterPro" id="IPR001466">
    <property type="entry name" value="Beta-lactam-related"/>
</dbReference>
<dbReference type="Pfam" id="PF00144">
    <property type="entry name" value="Beta-lactamase"/>
    <property type="match status" value="1"/>
</dbReference>
<keyword evidence="3" id="KW-1185">Reference proteome</keyword>
<reference evidence="3" key="1">
    <citation type="journal article" date="2019" name="Int. J. Syst. Evol. Microbiol.">
        <title>The Global Catalogue of Microorganisms (GCM) 10K type strain sequencing project: providing services to taxonomists for standard genome sequencing and annotation.</title>
        <authorList>
            <consortium name="The Broad Institute Genomics Platform"/>
            <consortium name="The Broad Institute Genome Sequencing Center for Infectious Disease"/>
            <person name="Wu L."/>
            <person name="Ma J."/>
        </authorList>
    </citation>
    <scope>NUCLEOTIDE SEQUENCE [LARGE SCALE GENOMIC DNA]</scope>
    <source>
        <strain evidence="3">CECT 8010</strain>
    </source>
</reference>
<sequence length="360" mass="39634">MKLIPSIWCFLLVSTIVIAQKDASKIDKWLAENVKDLGGRAVMVVWKDGKIVYNHAENSLTNRQKMVAKFLANRQGGNAEAATQDFTSTTRARIASCSKWLSAALVMTFIDEGKLSLDDTIGKFLPVMSQNGKGGIKIWHCLSHLTGIKGLEGKDSWTEMTHYKTMDEAMASISKQPVEVEAGKTFHYGNTGLQIAAAVIEKIAKKDFETLFQERIAKPCGMVQTDFGKVAVPQAAGGAFSTAEDYINFLVMLLNEGNFNGKQILTAKSVVTMQHNYAKGATIMGSPKEAGNFGYGFGEWTMDDNNRSIAVTSPGLFGTFPWIDNKRHYAAILFSFNLNSNGRHERYVSLKTTVDEVFGQ</sequence>
<accession>A0ABV8PVZ9</accession>
<dbReference type="InterPro" id="IPR012338">
    <property type="entry name" value="Beta-lactam/transpept-like"/>
</dbReference>
<evidence type="ECO:0000313" key="2">
    <source>
        <dbReference type="EMBL" id="MFC4231420.1"/>
    </source>
</evidence>
<proteinExistence type="predicted"/>
<feature type="domain" description="Beta-lactamase-related" evidence="1">
    <location>
        <begin position="41"/>
        <end position="339"/>
    </location>
</feature>
<keyword evidence="2" id="KW-0378">Hydrolase</keyword>
<dbReference type="Proteomes" id="UP001595906">
    <property type="component" value="Unassembled WGS sequence"/>
</dbReference>
<evidence type="ECO:0000313" key="3">
    <source>
        <dbReference type="Proteomes" id="UP001595906"/>
    </source>
</evidence>